<dbReference type="Gene3D" id="1.10.8.20">
    <property type="entry name" value="N-terminal domain of phosphatidylinositol transfer protein sec14p"/>
    <property type="match status" value="1"/>
</dbReference>
<gene>
    <name evidence="5" type="primary">SEC14_2</name>
    <name evidence="5" type="ORF">VNI00_018345</name>
</gene>
<feature type="region of interest" description="Disordered" evidence="2">
    <location>
        <begin position="1"/>
        <end position="28"/>
    </location>
</feature>
<dbReference type="PANTHER" id="PTHR45657">
    <property type="entry name" value="CRAL-TRIO DOMAIN-CONTAINING PROTEIN YKL091C-RELATED"/>
    <property type="match status" value="1"/>
</dbReference>
<dbReference type="EMBL" id="JAYKXP010000226">
    <property type="protein sequence ID" value="KAK7018659.1"/>
    <property type="molecule type" value="Genomic_DNA"/>
</dbReference>
<keyword evidence="3" id="KW-0812">Transmembrane</keyword>
<evidence type="ECO:0000256" key="3">
    <source>
        <dbReference type="SAM" id="Phobius"/>
    </source>
</evidence>
<sequence>MASEGVPQAASASPMPPGVTNPNYKPLPGRLGNLTVTQQHALEKLKKELQEEGAFVEERMDDATLLRFLRARKFDVALAKAMLLDCEKWRKEFGVDDLVKNFDFKEKAEVDKYYPQYYHKMDKDGRPIYIERLGKLDIKALYNITSQERQLQRLVYEYEKFINTRLPACSESVGNPVETSCTILDLHNVSLSNFYRVKDYVSQASSIGQNRYPECMGKFYIINAPYLFSTVWALIKPWLDEVTVAKIAILGSNYKEELLKQIPAENLPKDFGGKCECEGGCSLSDAGPWNTPEWKEKEKQWEAKKEGSRWGLTLTRLPRSTIALEAREGSSEEMSRSKQRRVRRAPNSSAENQSNLDPGSTPTTMIDDNGENIQVMPLPLEVVNLIMEELDAEEERRTLLQAAAMVSRIWCRAAQAKIFYAVEINCRESCQFWSRKFKHSPHLGEYVRDLELSDPNDDCLGTPYLRTSPARGLASALTRLQSLALEDFVRWGPVEQRLVKRFQSVTELSVADIQGMKGCRDLPDLLYALPNVEKLTLSAVGPVLYDFRSLSSIHEAGTILRQRVPDDGTPRKLRNLCLREADLSIDILMWLTGPAFDLSKLDEFTISWSDFLPSEEAIEPDFSFHDQLFRLVGGHVTALDLGLPTPNDYENGHFRLYLHNPRDFLTALKKITLDAEWSSDLLPYLVCTSVALLKTLKAPQLRIIELVSGFNARTSHRLEETCEIPEWKHLDDVLSGDTFPYLTLVALSVNLDLGNNHWFRWAYMPPPVAKVREVIQDCLPQTALKGLLQLNVCDYYDWFVFLRNMHYKTLMILPRFICLSTLCWLGAVCHVCAFAS</sequence>
<accession>A0AAW0B039</accession>
<dbReference type="SMART" id="SM00516">
    <property type="entry name" value="SEC14"/>
    <property type="match status" value="1"/>
</dbReference>
<feature type="compositionally biased region" description="Polar residues" evidence="2">
    <location>
        <begin position="346"/>
        <end position="366"/>
    </location>
</feature>
<dbReference type="SMART" id="SM01100">
    <property type="entry name" value="CRAL_TRIO_N"/>
    <property type="match status" value="1"/>
</dbReference>
<name>A0AAW0B039_9AGAR</name>
<dbReference type="Pfam" id="PF00650">
    <property type="entry name" value="CRAL_TRIO"/>
    <property type="match status" value="1"/>
</dbReference>
<dbReference type="InterPro" id="IPR011074">
    <property type="entry name" value="CRAL/TRIO_N_dom"/>
</dbReference>
<dbReference type="CDD" id="cd00170">
    <property type="entry name" value="SEC14"/>
    <property type="match status" value="1"/>
</dbReference>
<dbReference type="PROSITE" id="PS50191">
    <property type="entry name" value="CRAL_TRIO"/>
    <property type="match status" value="1"/>
</dbReference>
<keyword evidence="1" id="KW-0175">Coiled coil</keyword>
<dbReference type="Pfam" id="PF03765">
    <property type="entry name" value="CRAL_TRIO_N"/>
    <property type="match status" value="1"/>
</dbReference>
<proteinExistence type="predicted"/>
<feature type="transmembrane region" description="Helical" evidence="3">
    <location>
        <begin position="812"/>
        <end position="835"/>
    </location>
</feature>
<dbReference type="Gene3D" id="3.40.525.10">
    <property type="entry name" value="CRAL-TRIO lipid binding domain"/>
    <property type="match status" value="1"/>
</dbReference>
<dbReference type="AlphaFoldDB" id="A0AAW0B039"/>
<feature type="region of interest" description="Disordered" evidence="2">
    <location>
        <begin position="323"/>
        <end position="366"/>
    </location>
</feature>
<keyword evidence="3" id="KW-0472">Membrane</keyword>
<reference evidence="5 6" key="1">
    <citation type="submission" date="2024-01" db="EMBL/GenBank/DDBJ databases">
        <title>A draft genome for a cacao thread blight-causing isolate of Paramarasmius palmivorus.</title>
        <authorList>
            <person name="Baruah I.K."/>
            <person name="Bukari Y."/>
            <person name="Amoako-Attah I."/>
            <person name="Meinhardt L.W."/>
            <person name="Bailey B.A."/>
            <person name="Cohen S.P."/>
        </authorList>
    </citation>
    <scope>NUCLEOTIDE SEQUENCE [LARGE SCALE GENOMIC DNA]</scope>
    <source>
        <strain evidence="5 6">GH-12</strain>
    </source>
</reference>
<dbReference type="Proteomes" id="UP001383192">
    <property type="component" value="Unassembled WGS sequence"/>
</dbReference>
<feature type="coiled-coil region" evidence="1">
    <location>
        <begin position="39"/>
        <end position="66"/>
    </location>
</feature>
<dbReference type="PRINTS" id="PR00180">
    <property type="entry name" value="CRETINALDHBP"/>
</dbReference>
<evidence type="ECO:0000313" key="5">
    <source>
        <dbReference type="EMBL" id="KAK7018659.1"/>
    </source>
</evidence>
<feature type="compositionally biased region" description="Basic and acidic residues" evidence="2">
    <location>
        <begin position="325"/>
        <end position="336"/>
    </location>
</feature>
<feature type="domain" description="CRAL-TRIO" evidence="4">
    <location>
        <begin position="106"/>
        <end position="279"/>
    </location>
</feature>
<evidence type="ECO:0000256" key="2">
    <source>
        <dbReference type="SAM" id="MobiDB-lite"/>
    </source>
</evidence>
<evidence type="ECO:0000313" key="6">
    <source>
        <dbReference type="Proteomes" id="UP001383192"/>
    </source>
</evidence>
<dbReference type="SUPFAM" id="SSF52087">
    <property type="entry name" value="CRAL/TRIO domain"/>
    <property type="match status" value="1"/>
</dbReference>
<dbReference type="InterPro" id="IPR036273">
    <property type="entry name" value="CRAL/TRIO_N_dom_sf"/>
</dbReference>
<dbReference type="InterPro" id="IPR001251">
    <property type="entry name" value="CRAL-TRIO_dom"/>
</dbReference>
<evidence type="ECO:0000256" key="1">
    <source>
        <dbReference type="SAM" id="Coils"/>
    </source>
</evidence>
<keyword evidence="6" id="KW-1185">Reference proteome</keyword>
<comment type="caution">
    <text evidence="5">The sequence shown here is derived from an EMBL/GenBank/DDBJ whole genome shotgun (WGS) entry which is preliminary data.</text>
</comment>
<keyword evidence="3" id="KW-1133">Transmembrane helix</keyword>
<dbReference type="InterPro" id="IPR051026">
    <property type="entry name" value="PI/PC_transfer"/>
</dbReference>
<dbReference type="InterPro" id="IPR036865">
    <property type="entry name" value="CRAL-TRIO_dom_sf"/>
</dbReference>
<evidence type="ECO:0000259" key="4">
    <source>
        <dbReference type="PROSITE" id="PS50191"/>
    </source>
</evidence>
<dbReference type="PANTHER" id="PTHR45657:SF1">
    <property type="entry name" value="CRAL-TRIO DOMAIN-CONTAINING PROTEIN YKL091C-RELATED"/>
    <property type="match status" value="1"/>
</dbReference>
<protein>
    <submittedName>
        <fullName evidence="5">Cytosolic factor, phosphatidylinositol/phosphatidylcholine transfer protein</fullName>
    </submittedName>
</protein>
<organism evidence="5 6">
    <name type="scientific">Paramarasmius palmivorus</name>
    <dbReference type="NCBI Taxonomy" id="297713"/>
    <lineage>
        <taxon>Eukaryota</taxon>
        <taxon>Fungi</taxon>
        <taxon>Dikarya</taxon>
        <taxon>Basidiomycota</taxon>
        <taxon>Agaricomycotina</taxon>
        <taxon>Agaricomycetes</taxon>
        <taxon>Agaricomycetidae</taxon>
        <taxon>Agaricales</taxon>
        <taxon>Marasmiineae</taxon>
        <taxon>Marasmiaceae</taxon>
        <taxon>Paramarasmius</taxon>
    </lineage>
</organism>
<dbReference type="SUPFAM" id="SSF46938">
    <property type="entry name" value="CRAL/TRIO N-terminal domain"/>
    <property type="match status" value="1"/>
</dbReference>